<feature type="non-terminal residue" evidence="1">
    <location>
        <position position="1"/>
    </location>
</feature>
<evidence type="ECO:0000313" key="2">
    <source>
        <dbReference type="Proteomes" id="UP000478052"/>
    </source>
</evidence>
<dbReference type="InterPro" id="IPR021109">
    <property type="entry name" value="Peptidase_aspartic_dom_sf"/>
</dbReference>
<accession>A0A6G0VIQ2</accession>
<dbReference type="EMBL" id="VUJU01017052">
    <property type="protein sequence ID" value="KAF0685487.1"/>
    <property type="molecule type" value="Genomic_DNA"/>
</dbReference>
<reference evidence="1 2" key="1">
    <citation type="submission" date="2019-08" db="EMBL/GenBank/DDBJ databases">
        <title>Whole genome of Aphis craccivora.</title>
        <authorList>
            <person name="Voronova N.V."/>
            <person name="Shulinski R.S."/>
            <person name="Bandarenka Y.V."/>
            <person name="Zhorov D.G."/>
            <person name="Warner D."/>
        </authorList>
    </citation>
    <scope>NUCLEOTIDE SEQUENCE [LARGE SCALE GENOMIC DNA]</scope>
    <source>
        <strain evidence="1">180601</strain>
        <tissue evidence="1">Whole Body</tissue>
    </source>
</reference>
<dbReference type="AlphaFoldDB" id="A0A6G0VIQ2"/>
<gene>
    <name evidence="1" type="ORF">FWK35_00034716</name>
</gene>
<dbReference type="Gene3D" id="2.40.70.10">
    <property type="entry name" value="Acid Proteases"/>
    <property type="match status" value="1"/>
</dbReference>
<organism evidence="1 2">
    <name type="scientific">Aphis craccivora</name>
    <name type="common">Cowpea aphid</name>
    <dbReference type="NCBI Taxonomy" id="307492"/>
    <lineage>
        <taxon>Eukaryota</taxon>
        <taxon>Metazoa</taxon>
        <taxon>Ecdysozoa</taxon>
        <taxon>Arthropoda</taxon>
        <taxon>Hexapoda</taxon>
        <taxon>Insecta</taxon>
        <taxon>Pterygota</taxon>
        <taxon>Neoptera</taxon>
        <taxon>Paraneoptera</taxon>
        <taxon>Hemiptera</taxon>
        <taxon>Sternorrhyncha</taxon>
        <taxon>Aphidomorpha</taxon>
        <taxon>Aphidoidea</taxon>
        <taxon>Aphididae</taxon>
        <taxon>Aphidini</taxon>
        <taxon>Aphis</taxon>
        <taxon>Aphis</taxon>
    </lineage>
</organism>
<comment type="caution">
    <text evidence="1">The sequence shown here is derived from an EMBL/GenBank/DDBJ whole genome shotgun (WGS) entry which is preliminary data.</text>
</comment>
<dbReference type="Proteomes" id="UP000478052">
    <property type="component" value="Unassembled WGS sequence"/>
</dbReference>
<evidence type="ECO:0000313" key="1">
    <source>
        <dbReference type="EMBL" id="KAF0685487.1"/>
    </source>
</evidence>
<protein>
    <submittedName>
        <fullName evidence="1">Retrovirus-related Pol polyprotein</fullName>
    </submittedName>
</protein>
<name>A0A6G0VIQ2_APHCR</name>
<dbReference type="OrthoDB" id="7554813at2759"/>
<proteinExistence type="predicted"/>
<feature type="non-terminal residue" evidence="1">
    <location>
        <position position="151"/>
    </location>
</feature>
<sequence length="151" mass="17250">YLPACIINELEFLVDTGSEVNVIKIDVLHDTRKFCLKGISNNTTQTLGKITIPLIIQGQKINKNFPIRMHGIIGNSFKTENNSIIDLANKTLVININVDNRNIILKPRTETIVYIPIAAKDVENKDIFMHSELCVEEKLRPYLLNYWEGKK</sequence>
<keyword evidence="2" id="KW-1185">Reference proteome</keyword>